<dbReference type="AlphaFoldDB" id="A0A0A9CQN3"/>
<dbReference type="InterPro" id="IPR001193">
    <property type="entry name" value="MBTPS2"/>
</dbReference>
<evidence type="ECO:0008006" key="3">
    <source>
        <dbReference type="Google" id="ProtNLM"/>
    </source>
</evidence>
<evidence type="ECO:0000313" key="2">
    <source>
        <dbReference type="EMBL" id="JAD75690.1"/>
    </source>
</evidence>
<dbReference type="PANTHER" id="PTHR13325">
    <property type="entry name" value="PROTEASE M50 MEMBRANE-BOUND TRANSCRIPTION FACTOR SITE 2 PROTEASE"/>
    <property type="match status" value="1"/>
</dbReference>
<reference evidence="2" key="1">
    <citation type="submission" date="2014-09" db="EMBL/GenBank/DDBJ databases">
        <authorList>
            <person name="Magalhaes I.L.F."/>
            <person name="Oliveira U."/>
            <person name="Santos F.R."/>
            <person name="Vidigal T.H.D.A."/>
            <person name="Brescovit A.D."/>
            <person name="Santos A.J."/>
        </authorList>
    </citation>
    <scope>NUCLEOTIDE SEQUENCE</scope>
    <source>
        <tissue evidence="2">Shoot tissue taken approximately 20 cm above the soil surface</tissue>
    </source>
</reference>
<feature type="chain" id="PRO_5002043274" description="PDZ domain-containing protein" evidence="1">
    <location>
        <begin position="17"/>
        <end position="128"/>
    </location>
</feature>
<dbReference type="PANTHER" id="PTHR13325:SF3">
    <property type="entry name" value="MEMBRANE-BOUND TRANSCRIPTION FACTOR SITE-2 PROTEASE"/>
    <property type="match status" value="1"/>
</dbReference>
<evidence type="ECO:0000256" key="1">
    <source>
        <dbReference type="SAM" id="SignalP"/>
    </source>
</evidence>
<reference evidence="2" key="2">
    <citation type="journal article" date="2015" name="Data Brief">
        <title>Shoot transcriptome of the giant reed, Arundo donax.</title>
        <authorList>
            <person name="Barrero R.A."/>
            <person name="Guerrero F.D."/>
            <person name="Moolhuijzen P."/>
            <person name="Goolsby J.A."/>
            <person name="Tidwell J."/>
            <person name="Bellgard S.E."/>
            <person name="Bellgard M.I."/>
        </authorList>
    </citation>
    <scope>NUCLEOTIDE SEQUENCE</scope>
    <source>
        <tissue evidence="2">Shoot tissue taken approximately 20 cm above the soil surface</tissue>
    </source>
</reference>
<feature type="signal peptide" evidence="1">
    <location>
        <begin position="1"/>
        <end position="16"/>
    </location>
</feature>
<organism evidence="2">
    <name type="scientific">Arundo donax</name>
    <name type="common">Giant reed</name>
    <name type="synonym">Donax arundinaceus</name>
    <dbReference type="NCBI Taxonomy" id="35708"/>
    <lineage>
        <taxon>Eukaryota</taxon>
        <taxon>Viridiplantae</taxon>
        <taxon>Streptophyta</taxon>
        <taxon>Embryophyta</taxon>
        <taxon>Tracheophyta</taxon>
        <taxon>Spermatophyta</taxon>
        <taxon>Magnoliopsida</taxon>
        <taxon>Liliopsida</taxon>
        <taxon>Poales</taxon>
        <taxon>Poaceae</taxon>
        <taxon>PACMAD clade</taxon>
        <taxon>Arundinoideae</taxon>
        <taxon>Arundineae</taxon>
        <taxon>Arundo</taxon>
    </lineage>
</organism>
<dbReference type="Gene3D" id="2.30.42.10">
    <property type="match status" value="1"/>
</dbReference>
<accession>A0A0A9CQN3</accession>
<keyword evidence="1" id="KW-0732">Signal</keyword>
<dbReference type="GO" id="GO:0016020">
    <property type="term" value="C:membrane"/>
    <property type="evidence" value="ECO:0007669"/>
    <property type="project" value="InterPro"/>
</dbReference>
<dbReference type="GO" id="GO:1905897">
    <property type="term" value="P:regulation of response to endoplasmic reticulum stress"/>
    <property type="evidence" value="ECO:0007669"/>
    <property type="project" value="TreeGrafter"/>
</dbReference>
<sequence length="128" mass="14232">MILLLPVVLYPLYVSGDGLMVIGIPQTSPLSEYLSVHDVILSVDGLKITRTDEWIKMLDQGTTAKNSDPEFLEGSQRYVATSSGKGYCVPKSWMDASKNLWQISDKLPCPDELIAFEKMICNGSTIFR</sequence>
<dbReference type="GO" id="GO:0031293">
    <property type="term" value="P:membrane protein intracellular domain proteolysis"/>
    <property type="evidence" value="ECO:0007669"/>
    <property type="project" value="TreeGrafter"/>
</dbReference>
<dbReference type="GO" id="GO:0004222">
    <property type="term" value="F:metalloendopeptidase activity"/>
    <property type="evidence" value="ECO:0007669"/>
    <property type="project" value="InterPro"/>
</dbReference>
<name>A0A0A9CQN3_ARUDO</name>
<proteinExistence type="predicted"/>
<dbReference type="SUPFAM" id="SSF50156">
    <property type="entry name" value="PDZ domain-like"/>
    <property type="match status" value="1"/>
</dbReference>
<dbReference type="InterPro" id="IPR036034">
    <property type="entry name" value="PDZ_sf"/>
</dbReference>
<dbReference type="EMBL" id="GBRH01222205">
    <property type="protein sequence ID" value="JAD75690.1"/>
    <property type="molecule type" value="Transcribed_RNA"/>
</dbReference>
<protein>
    <recommendedName>
        <fullName evidence="3">PDZ domain-containing protein</fullName>
    </recommendedName>
</protein>
<dbReference type="GO" id="GO:0005737">
    <property type="term" value="C:cytoplasm"/>
    <property type="evidence" value="ECO:0007669"/>
    <property type="project" value="TreeGrafter"/>
</dbReference>